<evidence type="ECO:0000259" key="1">
    <source>
        <dbReference type="Pfam" id="PF07045"/>
    </source>
</evidence>
<reference evidence="2" key="1">
    <citation type="submission" date="2020-07" db="EMBL/GenBank/DDBJ databases">
        <title>Huge and variable diversity of episymbiotic CPR bacteria and DPANN archaea in groundwater ecosystems.</title>
        <authorList>
            <person name="He C.Y."/>
            <person name="Keren R."/>
            <person name="Whittaker M."/>
            <person name="Farag I.F."/>
            <person name="Doudna J."/>
            <person name="Cate J.H.D."/>
            <person name="Banfield J.F."/>
        </authorList>
    </citation>
    <scope>NUCLEOTIDE SEQUENCE</scope>
    <source>
        <strain evidence="2">NC_groundwater_1818_Pr3_B-0.1um_66_35</strain>
    </source>
</reference>
<dbReference type="InterPro" id="IPR011008">
    <property type="entry name" value="Dimeric_a/b-barrel"/>
</dbReference>
<dbReference type="PANTHER" id="PTHR41521:SF4">
    <property type="entry name" value="BLR0684 PROTEIN"/>
    <property type="match status" value="1"/>
</dbReference>
<dbReference type="SUPFAM" id="SSF54909">
    <property type="entry name" value="Dimeric alpha+beta barrel"/>
    <property type="match status" value="1"/>
</dbReference>
<organism evidence="2 3">
    <name type="scientific">Rhodopseudomonas palustris</name>
    <dbReference type="NCBI Taxonomy" id="1076"/>
    <lineage>
        <taxon>Bacteria</taxon>
        <taxon>Pseudomonadati</taxon>
        <taxon>Pseudomonadota</taxon>
        <taxon>Alphaproteobacteria</taxon>
        <taxon>Hyphomicrobiales</taxon>
        <taxon>Nitrobacteraceae</taxon>
        <taxon>Rhodopseudomonas</taxon>
    </lineage>
</organism>
<evidence type="ECO:0000313" key="3">
    <source>
        <dbReference type="Proteomes" id="UP000782519"/>
    </source>
</evidence>
<dbReference type="PANTHER" id="PTHR41521">
    <property type="match status" value="1"/>
</dbReference>
<dbReference type="AlphaFoldDB" id="A0A933VU51"/>
<name>A0A933VU51_RHOPL</name>
<dbReference type="InterPro" id="IPR010753">
    <property type="entry name" value="DUF1330"/>
</dbReference>
<dbReference type="Gene3D" id="3.30.70.100">
    <property type="match status" value="1"/>
</dbReference>
<accession>A0A933VU51</accession>
<sequence length="95" mass="10357">MAAIVVAKVQVTDPAKYETYKPLAKKAIEAFGGRYIVRGSEPHAVEGDAPKARFVIVEFDSVETVRRFYDSPEYLAAREARAGASIAEIIALEGI</sequence>
<gene>
    <name evidence="2" type="ORF">HZA66_02725</name>
</gene>
<dbReference type="EMBL" id="JACRJB010000007">
    <property type="protein sequence ID" value="MBI5128332.1"/>
    <property type="molecule type" value="Genomic_DNA"/>
</dbReference>
<proteinExistence type="predicted"/>
<comment type="caution">
    <text evidence="2">The sequence shown here is derived from an EMBL/GenBank/DDBJ whole genome shotgun (WGS) entry which is preliminary data.</text>
</comment>
<dbReference type="Pfam" id="PF07045">
    <property type="entry name" value="DUF1330"/>
    <property type="match status" value="1"/>
</dbReference>
<dbReference type="Proteomes" id="UP000782519">
    <property type="component" value="Unassembled WGS sequence"/>
</dbReference>
<protein>
    <submittedName>
        <fullName evidence="2">DUF1330 domain-containing protein</fullName>
    </submittedName>
</protein>
<evidence type="ECO:0000313" key="2">
    <source>
        <dbReference type="EMBL" id="MBI5128332.1"/>
    </source>
</evidence>
<feature type="domain" description="DUF1330" evidence="1">
    <location>
        <begin position="4"/>
        <end position="94"/>
    </location>
</feature>